<feature type="compositionally biased region" description="Basic and acidic residues" evidence="4">
    <location>
        <begin position="34"/>
        <end position="49"/>
    </location>
</feature>
<name>A0A4D4J4N1_9PSEU</name>
<keyword evidence="3" id="KW-0804">Transcription</keyword>
<keyword evidence="1" id="KW-0805">Transcription regulation</keyword>
<dbReference type="GO" id="GO:0000976">
    <property type="term" value="F:transcription cis-regulatory region binding"/>
    <property type="evidence" value="ECO:0007669"/>
    <property type="project" value="TreeGrafter"/>
</dbReference>
<sequence length="380" mass="39415">MRASGRDTRGDHGARPAVRPATGVAGGSPADTAAVEREATKRGARTDRRVPTLDEVARLAGVSRSTASRVINGQSYVSARARAAVTEAVTRLGYRPNMLARSLATRRTNSLALVVSEHGSRVLDDPFFARLLRGVYAGLAGTGLQLVLLMDQDGQDHAALGRYLCAGHVDGTLVVSLHGEDPLPGQLRSAGVPTVLVGRPLSTVDLPYVDADNFNGAVAAARHLAAAGRGTLVTIAGPRDMAVGIDRLAGWRCGMAAAGRRTAGVAHGDFTVEGGAAAMTRLLADHPDLDGVFAASDLMALGAMRALRAAGRTVPDDVAVVGFDDSDLAATAVPPLTTVRQPVEELGRTATWRLLGELDAEDQLPPSVLLPTELVARASG</sequence>
<feature type="domain" description="HTH lacI-type" evidence="5">
    <location>
        <begin position="51"/>
        <end position="105"/>
    </location>
</feature>
<dbReference type="PRINTS" id="PR00036">
    <property type="entry name" value="HTHLACI"/>
</dbReference>
<dbReference type="OrthoDB" id="4268837at2"/>
<dbReference type="AlphaFoldDB" id="A0A4D4J4N1"/>
<comment type="caution">
    <text evidence="6">The sequence shown here is derived from an EMBL/GenBank/DDBJ whole genome shotgun (WGS) entry which is preliminary data.</text>
</comment>
<dbReference type="SMART" id="SM00354">
    <property type="entry name" value="HTH_LACI"/>
    <property type="match status" value="1"/>
</dbReference>
<dbReference type="CDD" id="cd06267">
    <property type="entry name" value="PBP1_LacI_sugar_binding-like"/>
    <property type="match status" value="1"/>
</dbReference>
<dbReference type="GO" id="GO:0003700">
    <property type="term" value="F:DNA-binding transcription factor activity"/>
    <property type="evidence" value="ECO:0007669"/>
    <property type="project" value="TreeGrafter"/>
</dbReference>
<dbReference type="Gene3D" id="1.10.260.40">
    <property type="entry name" value="lambda repressor-like DNA-binding domains"/>
    <property type="match status" value="1"/>
</dbReference>
<evidence type="ECO:0000259" key="5">
    <source>
        <dbReference type="PROSITE" id="PS50932"/>
    </source>
</evidence>
<evidence type="ECO:0000256" key="4">
    <source>
        <dbReference type="SAM" id="MobiDB-lite"/>
    </source>
</evidence>
<evidence type="ECO:0000256" key="2">
    <source>
        <dbReference type="ARBA" id="ARBA00023125"/>
    </source>
</evidence>
<dbReference type="SUPFAM" id="SSF47413">
    <property type="entry name" value="lambda repressor-like DNA-binding domains"/>
    <property type="match status" value="1"/>
</dbReference>
<dbReference type="InterPro" id="IPR000843">
    <property type="entry name" value="HTH_LacI"/>
</dbReference>
<evidence type="ECO:0000256" key="1">
    <source>
        <dbReference type="ARBA" id="ARBA00023015"/>
    </source>
</evidence>
<dbReference type="InterPro" id="IPR046335">
    <property type="entry name" value="LacI/GalR-like_sensor"/>
</dbReference>
<evidence type="ECO:0000256" key="3">
    <source>
        <dbReference type="ARBA" id="ARBA00023163"/>
    </source>
</evidence>
<dbReference type="EMBL" id="BJFL01000016">
    <property type="protein sequence ID" value="GDY31635.1"/>
    <property type="molecule type" value="Genomic_DNA"/>
</dbReference>
<dbReference type="PANTHER" id="PTHR30146:SF109">
    <property type="entry name" value="HTH-TYPE TRANSCRIPTIONAL REGULATOR GALS"/>
    <property type="match status" value="1"/>
</dbReference>
<proteinExistence type="predicted"/>
<evidence type="ECO:0000313" key="6">
    <source>
        <dbReference type="EMBL" id="GDY31635.1"/>
    </source>
</evidence>
<gene>
    <name evidence="6" type="ORF">GTS_32680</name>
</gene>
<dbReference type="PANTHER" id="PTHR30146">
    <property type="entry name" value="LACI-RELATED TRANSCRIPTIONAL REPRESSOR"/>
    <property type="match status" value="1"/>
</dbReference>
<dbReference type="InterPro" id="IPR028082">
    <property type="entry name" value="Peripla_BP_I"/>
</dbReference>
<dbReference type="Pfam" id="PF13377">
    <property type="entry name" value="Peripla_BP_3"/>
    <property type="match status" value="1"/>
</dbReference>
<dbReference type="Pfam" id="PF00356">
    <property type="entry name" value="LacI"/>
    <property type="match status" value="1"/>
</dbReference>
<protein>
    <submittedName>
        <fullName evidence="6">LacI family transcriptional regulator</fullName>
    </submittedName>
</protein>
<reference evidence="7" key="1">
    <citation type="submission" date="2019-04" db="EMBL/GenBank/DDBJ databases">
        <title>Draft genome sequence of Pseudonocardiaceae bacterium SL3-2-4.</title>
        <authorList>
            <person name="Ningsih F."/>
            <person name="Yokota A."/>
            <person name="Sakai Y."/>
            <person name="Nanatani K."/>
            <person name="Yabe S."/>
            <person name="Oetari A."/>
            <person name="Sjamsuridzal W."/>
        </authorList>
    </citation>
    <scope>NUCLEOTIDE SEQUENCE [LARGE SCALE GENOMIC DNA]</scope>
    <source>
        <strain evidence="7">SL3-2-4</strain>
    </source>
</reference>
<keyword evidence="7" id="KW-1185">Reference proteome</keyword>
<dbReference type="PROSITE" id="PS00356">
    <property type="entry name" value="HTH_LACI_1"/>
    <property type="match status" value="1"/>
</dbReference>
<organism evidence="6 7">
    <name type="scientific">Gandjariella thermophila</name>
    <dbReference type="NCBI Taxonomy" id="1931992"/>
    <lineage>
        <taxon>Bacteria</taxon>
        <taxon>Bacillati</taxon>
        <taxon>Actinomycetota</taxon>
        <taxon>Actinomycetes</taxon>
        <taxon>Pseudonocardiales</taxon>
        <taxon>Pseudonocardiaceae</taxon>
        <taxon>Gandjariella</taxon>
    </lineage>
</organism>
<dbReference type="CDD" id="cd01392">
    <property type="entry name" value="HTH_LacI"/>
    <property type="match status" value="1"/>
</dbReference>
<feature type="region of interest" description="Disordered" evidence="4">
    <location>
        <begin position="1"/>
        <end position="49"/>
    </location>
</feature>
<accession>A0A4D4J4N1</accession>
<dbReference type="Gene3D" id="3.40.50.2300">
    <property type="match status" value="2"/>
</dbReference>
<dbReference type="InterPro" id="IPR010982">
    <property type="entry name" value="Lambda_DNA-bd_dom_sf"/>
</dbReference>
<dbReference type="PROSITE" id="PS50932">
    <property type="entry name" value="HTH_LACI_2"/>
    <property type="match status" value="1"/>
</dbReference>
<evidence type="ECO:0000313" key="7">
    <source>
        <dbReference type="Proteomes" id="UP000298860"/>
    </source>
</evidence>
<dbReference type="Proteomes" id="UP000298860">
    <property type="component" value="Unassembled WGS sequence"/>
</dbReference>
<keyword evidence="2" id="KW-0238">DNA-binding</keyword>
<dbReference type="SUPFAM" id="SSF53822">
    <property type="entry name" value="Periplasmic binding protein-like I"/>
    <property type="match status" value="1"/>
</dbReference>
<feature type="compositionally biased region" description="Basic and acidic residues" evidence="4">
    <location>
        <begin position="1"/>
        <end position="14"/>
    </location>
</feature>